<protein>
    <submittedName>
        <fullName evidence="1">SRPBCC family protein</fullName>
    </submittedName>
</protein>
<dbReference type="InterPro" id="IPR023393">
    <property type="entry name" value="START-like_dom_sf"/>
</dbReference>
<comment type="caution">
    <text evidence="1">The sequence shown here is derived from an EMBL/GenBank/DDBJ whole genome shotgun (WGS) entry which is preliminary data.</text>
</comment>
<proteinExistence type="predicted"/>
<organism evidence="1 2">
    <name type="scientific">Filobacillus milosensis</name>
    <dbReference type="NCBI Taxonomy" id="94137"/>
    <lineage>
        <taxon>Bacteria</taxon>
        <taxon>Bacillati</taxon>
        <taxon>Bacillota</taxon>
        <taxon>Bacilli</taxon>
        <taxon>Bacillales</taxon>
        <taxon>Bacillaceae</taxon>
        <taxon>Filobacillus</taxon>
    </lineage>
</organism>
<gene>
    <name evidence="1" type="ORF">E3U55_13665</name>
</gene>
<dbReference type="CDD" id="cd07812">
    <property type="entry name" value="SRPBCC"/>
    <property type="match status" value="1"/>
</dbReference>
<dbReference type="AlphaFoldDB" id="A0A4Y8IE05"/>
<dbReference type="Gene3D" id="3.30.530.20">
    <property type="match status" value="1"/>
</dbReference>
<dbReference type="Proteomes" id="UP000297975">
    <property type="component" value="Unassembled WGS sequence"/>
</dbReference>
<dbReference type="Pfam" id="PF10604">
    <property type="entry name" value="Polyketide_cyc2"/>
    <property type="match status" value="1"/>
</dbReference>
<dbReference type="InterPro" id="IPR019587">
    <property type="entry name" value="Polyketide_cyclase/dehydratase"/>
</dbReference>
<accession>A0A4Y8IE05</accession>
<name>A0A4Y8IE05_9BACI</name>
<dbReference type="SUPFAM" id="SSF55961">
    <property type="entry name" value="Bet v1-like"/>
    <property type="match status" value="1"/>
</dbReference>
<sequence length="155" mass="18150">MEWKEEQVINANIETVWSLFQPDQMQRIMPKVVKHELVEHVEGEVGTKYEQSYQEGKRVETYIVETLGHTNEPEYKYLKVGFVLGKAFEIETAYTFKKIDERETLFIYEGSNKGVNFVGRAMLKLAGKKASTKVVDEFMERVKEEAEQEETSHQY</sequence>
<dbReference type="OrthoDB" id="2360771at2"/>
<reference evidence="1 2" key="1">
    <citation type="submission" date="2019-03" db="EMBL/GenBank/DDBJ databases">
        <authorList>
            <person name="He R.-H."/>
        </authorList>
    </citation>
    <scope>NUCLEOTIDE SEQUENCE [LARGE SCALE GENOMIC DNA]</scope>
    <source>
        <strain evidence="2">SH 714</strain>
    </source>
</reference>
<keyword evidence="2" id="KW-1185">Reference proteome</keyword>
<dbReference type="RefSeq" id="WP_134341038.1">
    <property type="nucleotide sequence ID" value="NZ_SOPW01000017.1"/>
</dbReference>
<evidence type="ECO:0000313" key="2">
    <source>
        <dbReference type="Proteomes" id="UP000297975"/>
    </source>
</evidence>
<evidence type="ECO:0000313" key="1">
    <source>
        <dbReference type="EMBL" id="TFB14228.1"/>
    </source>
</evidence>
<dbReference type="EMBL" id="SOPW01000017">
    <property type="protein sequence ID" value="TFB14228.1"/>
    <property type="molecule type" value="Genomic_DNA"/>
</dbReference>